<organism evidence="3 4">
    <name type="scientific">Gibberella intermedia</name>
    <name type="common">Bulb rot disease fungus</name>
    <name type="synonym">Fusarium proliferatum</name>
    <dbReference type="NCBI Taxonomy" id="948311"/>
    <lineage>
        <taxon>Eukaryota</taxon>
        <taxon>Fungi</taxon>
        <taxon>Dikarya</taxon>
        <taxon>Ascomycota</taxon>
        <taxon>Pezizomycotina</taxon>
        <taxon>Sordariomycetes</taxon>
        <taxon>Hypocreomycetidae</taxon>
        <taxon>Hypocreales</taxon>
        <taxon>Nectriaceae</taxon>
        <taxon>Fusarium</taxon>
        <taxon>Fusarium fujikuroi species complex</taxon>
    </lineage>
</organism>
<dbReference type="Gene3D" id="3.40.190.10">
    <property type="entry name" value="Periplasmic binding protein-like II"/>
    <property type="match status" value="1"/>
</dbReference>
<name>A0A420RSQ5_GIBIN</name>
<dbReference type="PROSITE" id="PS51257">
    <property type="entry name" value="PROKAR_LIPOPROTEIN"/>
    <property type="match status" value="1"/>
</dbReference>
<comment type="caution">
    <text evidence="3">The sequence shown here is derived from an EMBL/GenBank/DDBJ whole genome shotgun (WGS) entry which is preliminary data.</text>
</comment>
<dbReference type="Gene3D" id="3.40.190.150">
    <property type="entry name" value="Bordetella uptake gene, domain 1"/>
    <property type="match status" value="1"/>
</dbReference>
<protein>
    <recommendedName>
        <fullName evidence="2">AB hydrolase-1 domain-containing protein</fullName>
    </recommendedName>
</protein>
<dbReference type="PANTHER" id="PTHR42928:SF5">
    <property type="entry name" value="BLR1237 PROTEIN"/>
    <property type="match status" value="1"/>
</dbReference>
<gene>
    <name evidence="3" type="ORF">BFJ72_g15105</name>
</gene>
<dbReference type="AlphaFoldDB" id="A0A420RSQ5"/>
<reference evidence="3 4" key="1">
    <citation type="journal article" date="2018" name="Sci. Rep.">
        <title>Characterisation of pathogen-specific regions and novel effector candidates in Fusarium oxysporum f. sp. cepae.</title>
        <authorList>
            <person name="Armitage A.D."/>
            <person name="Taylor A."/>
            <person name="Sobczyk M.K."/>
            <person name="Baxter L."/>
            <person name="Greenfield B.P."/>
            <person name="Bates H.J."/>
            <person name="Wilson F."/>
            <person name="Jackson A.C."/>
            <person name="Ott S."/>
            <person name="Harrison R.J."/>
            <person name="Clarkson J.P."/>
        </authorList>
    </citation>
    <scope>NUCLEOTIDE SEQUENCE [LARGE SCALE GENOMIC DNA]</scope>
    <source>
        <strain evidence="3 4">Fp_A8</strain>
    </source>
</reference>
<dbReference type="Gene3D" id="3.40.50.1820">
    <property type="entry name" value="alpha/beta hydrolase"/>
    <property type="match status" value="1"/>
</dbReference>
<dbReference type="SUPFAM" id="SSF53850">
    <property type="entry name" value="Periplasmic binding protein-like II"/>
    <property type="match status" value="1"/>
</dbReference>
<evidence type="ECO:0000256" key="1">
    <source>
        <dbReference type="SAM" id="SignalP"/>
    </source>
</evidence>
<feature type="domain" description="AB hydrolase-1" evidence="2">
    <location>
        <begin position="346"/>
        <end position="615"/>
    </location>
</feature>
<feature type="chain" id="PRO_5019361206" description="AB hydrolase-1 domain-containing protein" evidence="1">
    <location>
        <begin position="23"/>
        <end position="706"/>
    </location>
</feature>
<dbReference type="Pfam" id="PF12697">
    <property type="entry name" value="Abhydrolase_6"/>
    <property type="match status" value="1"/>
</dbReference>
<evidence type="ECO:0000313" key="4">
    <source>
        <dbReference type="Proteomes" id="UP000283569"/>
    </source>
</evidence>
<dbReference type="InterPro" id="IPR000073">
    <property type="entry name" value="AB_hydrolase_1"/>
</dbReference>
<dbReference type="Pfam" id="PF03401">
    <property type="entry name" value="TctC"/>
    <property type="match status" value="1"/>
</dbReference>
<sequence>MLRQFVRFIAAALAFGACGVQAQPQTGFPVKPVRIVIPYPAGGPVDAAGRQIAKGMQEMLKQPVIVDNKPGASSTIGSAEVARAPADGHTVLLTLADSFTYVPHLFKKLPYDPFKDFAFVTQLALTPPVLILRTDAGVSGLKQIGPGGAALNYGTWGPGSYPHLIGSALARQTRGNLTIVAYKGGAPAAQDLMGGHIQMTIASIPQALDIQQKGLATISAIAGTQRSPLIPDVPTFVELGFTDPTFAVPIWLGLAAPAGTPVSVVSRLRDAAVAALKLPETQKFLQGFGWRALGNSPSEFRAAVEREGPVIAEAMRLAGWRIPSTSDPDACLFVRRRGKPGSVPAVLVHGFFQPGSAILDVPGYSLQQALADAGLRVYLFDLRGYGRSSRPAFMEVPPQHSRPALGCMADAVADLADVVAFVRKQEDVACVDLIGYSWGTARSANFTLAAPGCVRRLALYAPVWRPAAGAAANVGDGKVPPNLDPRLGGYTVVLRGALRRGWDWEIGAADAAEYRDPAALACAESSLMDSDQGRGSSAEGFRAPMGPKVDALQVLRGGQLFDAPRLRHDLLLVRGAQDKLSSEGDAAALFESLGSPHKRLVTIDRGTHLLHLEHARWRLVDELAGFLAGDRFALGLVGSIKTRICVDTLQRASAAGMVDACGVLAAMNNMGSVDLGGFTANFSASPSAASDRVDVVVRARSGHLLK</sequence>
<proteinExistence type="predicted"/>
<evidence type="ECO:0000259" key="2">
    <source>
        <dbReference type="Pfam" id="PF12697"/>
    </source>
</evidence>
<dbReference type="SUPFAM" id="SSF53474">
    <property type="entry name" value="alpha/beta-Hydrolases"/>
    <property type="match status" value="1"/>
</dbReference>
<feature type="signal peptide" evidence="1">
    <location>
        <begin position="1"/>
        <end position="22"/>
    </location>
</feature>
<dbReference type="Proteomes" id="UP000283569">
    <property type="component" value="Unassembled WGS sequence"/>
</dbReference>
<dbReference type="InterPro" id="IPR042100">
    <property type="entry name" value="Bug_dom1"/>
</dbReference>
<accession>A0A420RSQ5</accession>
<dbReference type="InterPro" id="IPR005064">
    <property type="entry name" value="BUG"/>
</dbReference>
<dbReference type="CDD" id="cd07012">
    <property type="entry name" value="PBP2_Bug_TTT"/>
    <property type="match status" value="1"/>
</dbReference>
<dbReference type="InterPro" id="IPR029058">
    <property type="entry name" value="AB_hydrolase_fold"/>
</dbReference>
<dbReference type="EMBL" id="MRDB01000178">
    <property type="protein sequence ID" value="RKL20091.1"/>
    <property type="molecule type" value="Genomic_DNA"/>
</dbReference>
<dbReference type="PANTHER" id="PTHR42928">
    <property type="entry name" value="TRICARBOXYLATE-BINDING PROTEIN"/>
    <property type="match status" value="1"/>
</dbReference>
<keyword evidence="1" id="KW-0732">Signal</keyword>
<evidence type="ECO:0000313" key="3">
    <source>
        <dbReference type="EMBL" id="RKL20091.1"/>
    </source>
</evidence>